<reference evidence="6" key="2">
    <citation type="submission" date="2015-01" db="EMBL/GenBank/DDBJ databases">
        <title>Evolutionary Origins and Diversification of the Mycorrhizal Mutualists.</title>
        <authorList>
            <consortium name="DOE Joint Genome Institute"/>
            <consortium name="Mycorrhizal Genomics Consortium"/>
            <person name="Kohler A."/>
            <person name="Kuo A."/>
            <person name="Nagy L.G."/>
            <person name="Floudas D."/>
            <person name="Copeland A."/>
            <person name="Barry K.W."/>
            <person name="Cichocki N."/>
            <person name="Veneault-Fourrey C."/>
            <person name="LaButti K."/>
            <person name="Lindquist E.A."/>
            <person name="Lipzen A."/>
            <person name="Lundell T."/>
            <person name="Morin E."/>
            <person name="Murat C."/>
            <person name="Riley R."/>
            <person name="Ohm R."/>
            <person name="Sun H."/>
            <person name="Tunlid A."/>
            <person name="Henrissat B."/>
            <person name="Grigoriev I.V."/>
            <person name="Hibbett D.S."/>
            <person name="Martin F."/>
        </authorList>
    </citation>
    <scope>NUCLEOTIDE SEQUENCE [LARGE SCALE GENOMIC DNA]</scope>
    <source>
        <strain evidence="6">Zn</strain>
    </source>
</reference>
<dbReference type="HOGENOM" id="CLU_000022_45_4_1"/>
<dbReference type="Gene3D" id="3.40.50.12780">
    <property type="entry name" value="N-terminal domain of ligase-like"/>
    <property type="match status" value="1"/>
</dbReference>
<dbReference type="OrthoDB" id="1700726at2759"/>
<dbReference type="GO" id="GO:0005777">
    <property type="term" value="C:peroxisome"/>
    <property type="evidence" value="ECO:0007669"/>
    <property type="project" value="EnsemblFungi"/>
</dbReference>
<dbReference type="GO" id="GO:0006635">
    <property type="term" value="P:fatty acid beta-oxidation"/>
    <property type="evidence" value="ECO:0007669"/>
    <property type="project" value="EnsemblFungi"/>
</dbReference>
<dbReference type="GO" id="GO:0031956">
    <property type="term" value="F:medium-chain fatty acid-CoA ligase activity"/>
    <property type="evidence" value="ECO:0007669"/>
    <property type="project" value="EnsemblFungi"/>
</dbReference>
<dbReference type="InParanoid" id="A0A0C3H988"/>
<evidence type="ECO:0000256" key="1">
    <source>
        <dbReference type="ARBA" id="ARBA00022741"/>
    </source>
</evidence>
<dbReference type="InterPro" id="IPR042099">
    <property type="entry name" value="ANL_N_sf"/>
</dbReference>
<protein>
    <recommendedName>
        <fullName evidence="4">AMP-dependent synthetase/ligase domain-containing protein</fullName>
    </recommendedName>
</protein>
<dbReference type="GO" id="GO:0015916">
    <property type="term" value="P:fatty-acyl-CoA transport"/>
    <property type="evidence" value="ECO:0007669"/>
    <property type="project" value="EnsemblFungi"/>
</dbReference>
<reference evidence="5 6" key="1">
    <citation type="submission" date="2014-04" db="EMBL/GenBank/DDBJ databases">
        <authorList>
            <consortium name="DOE Joint Genome Institute"/>
            <person name="Kuo A."/>
            <person name="Martino E."/>
            <person name="Perotto S."/>
            <person name="Kohler A."/>
            <person name="Nagy L.G."/>
            <person name="Floudas D."/>
            <person name="Copeland A."/>
            <person name="Barry K.W."/>
            <person name="Cichocki N."/>
            <person name="Veneault-Fourrey C."/>
            <person name="LaButti K."/>
            <person name="Lindquist E.A."/>
            <person name="Lipzen A."/>
            <person name="Lundell T."/>
            <person name="Morin E."/>
            <person name="Murat C."/>
            <person name="Sun H."/>
            <person name="Tunlid A."/>
            <person name="Henrissat B."/>
            <person name="Grigoriev I.V."/>
            <person name="Hibbett D.S."/>
            <person name="Martin F."/>
            <person name="Nordberg H.P."/>
            <person name="Cantor M.N."/>
            <person name="Hua S.X."/>
        </authorList>
    </citation>
    <scope>NUCLEOTIDE SEQUENCE [LARGE SCALE GENOMIC DNA]</scope>
    <source>
        <strain evidence="5 6">Zn</strain>
    </source>
</reference>
<dbReference type="AlphaFoldDB" id="A0A0C3H988"/>
<dbReference type="Proteomes" id="UP000054321">
    <property type="component" value="Unassembled WGS sequence"/>
</dbReference>
<dbReference type="GO" id="GO:0004467">
    <property type="term" value="F:long-chain fatty acid-CoA ligase activity"/>
    <property type="evidence" value="ECO:0007669"/>
    <property type="project" value="EnsemblFungi"/>
</dbReference>
<name>A0A0C3H988_OIDMZ</name>
<sequence length="724" mass="79823">MSPSFDPDQFARDLHVPPAPGQPYSAPLPNSAREGYSAVYRHFRFTDKPLLASLDPAVKTAHESFEASLKKRPNNRCLGSRAWDPATKTFHNYDWITYAQTAERRKNFGAGLVELHKKVGVKETRQYGVGLWCPNRPEWQIAGRHIDLHRGIYWREKKWGNLGCMSQSLFTVSIYDTLGPDTTEYIINHATLACVITTLPHIPVLLKVAPRCPSLKLIVCMDPLDAGEQPGYSKSAVLNAIAAQMGISIHYMGDVEAAGATSGLPMRPPRPDDIITINYTSGTTGNPKGVVLTHANAVAATATARATSSILPTDVFISYLPLAHIYERVTEHNALSAGCAIGYFRGDIMGLVDDMKILRPTTFVSVPRLYNRFGAAIRTQALGATGLRGTMARHVINTKLENMKQPTGIATNKHILWDRIFTPRLTANFGLQRTRGMVSGSAPLDPTLHQLIRAAFGNDFIQGYGLTETYAVSLAQFEGDFSTGNCGGLAPAVEACVRSVPDMDYLATDKPNPRGELLIRGNVRFREYYKNPEETAKAIDSDGWFATGDIAEIDELGRFKIIDRRKNVLKLAQGEYISPERIENVYLANSSILAQAYVHGDSTQSNLVAIFGLDPIQFAPYASALLKKSIDAGDLAAVAEAARDNRVRAAVVRDLEKIGKKNKFNSYEKVKAVHLELEPFTIENELLTPTLKLKRPQVAKKYRQTLDLLYEEVIVGAGPEKARL</sequence>
<dbReference type="SUPFAM" id="SSF56801">
    <property type="entry name" value="Acetyl-CoA synthetase-like"/>
    <property type="match status" value="1"/>
</dbReference>
<feature type="domain" description="AMP-dependent synthetase/ligase" evidence="4">
    <location>
        <begin position="162"/>
        <end position="529"/>
    </location>
</feature>
<accession>A0A0C3H988</accession>
<feature type="region of interest" description="Disordered" evidence="3">
    <location>
        <begin position="1"/>
        <end position="28"/>
    </location>
</feature>
<keyword evidence="6" id="KW-1185">Reference proteome</keyword>
<dbReference type="PROSITE" id="PS00455">
    <property type="entry name" value="AMP_BINDING"/>
    <property type="match status" value="1"/>
</dbReference>
<dbReference type="InterPro" id="IPR000873">
    <property type="entry name" value="AMP-dep_synth/lig_dom"/>
</dbReference>
<dbReference type="GO" id="GO:0005783">
    <property type="term" value="C:endoplasmic reticulum"/>
    <property type="evidence" value="ECO:0007669"/>
    <property type="project" value="TreeGrafter"/>
</dbReference>
<dbReference type="STRING" id="913774.A0A0C3H988"/>
<evidence type="ECO:0000313" key="6">
    <source>
        <dbReference type="Proteomes" id="UP000054321"/>
    </source>
</evidence>
<dbReference type="GO" id="GO:0015910">
    <property type="term" value="P:long-chain fatty acid import into peroxisome"/>
    <property type="evidence" value="ECO:0007669"/>
    <property type="project" value="EnsemblFungi"/>
</dbReference>
<dbReference type="GO" id="GO:0031957">
    <property type="term" value="F:very long-chain fatty acid-CoA ligase activity"/>
    <property type="evidence" value="ECO:0007669"/>
    <property type="project" value="EnsemblFungi"/>
</dbReference>
<dbReference type="Pfam" id="PF00501">
    <property type="entry name" value="AMP-binding"/>
    <property type="match status" value="1"/>
</dbReference>
<evidence type="ECO:0000313" key="5">
    <source>
        <dbReference type="EMBL" id="KIM98931.1"/>
    </source>
</evidence>
<keyword evidence="1" id="KW-0547">Nucleotide-binding</keyword>
<dbReference type="PANTHER" id="PTHR43272:SF33">
    <property type="entry name" value="AMP-BINDING DOMAIN-CONTAINING PROTEIN-RELATED"/>
    <property type="match status" value="1"/>
</dbReference>
<dbReference type="PANTHER" id="PTHR43272">
    <property type="entry name" value="LONG-CHAIN-FATTY-ACID--COA LIGASE"/>
    <property type="match status" value="1"/>
</dbReference>
<dbReference type="InterPro" id="IPR020845">
    <property type="entry name" value="AMP-binding_CS"/>
</dbReference>
<dbReference type="GO" id="GO:0016020">
    <property type="term" value="C:membrane"/>
    <property type="evidence" value="ECO:0007669"/>
    <property type="project" value="TreeGrafter"/>
</dbReference>
<proteinExistence type="predicted"/>
<keyword evidence="2" id="KW-0067">ATP-binding</keyword>
<gene>
    <name evidence="5" type="ORF">OIDMADRAFT_146612</name>
</gene>
<evidence type="ECO:0000256" key="3">
    <source>
        <dbReference type="SAM" id="MobiDB-lite"/>
    </source>
</evidence>
<evidence type="ECO:0000256" key="2">
    <source>
        <dbReference type="ARBA" id="ARBA00022840"/>
    </source>
</evidence>
<evidence type="ECO:0000259" key="4">
    <source>
        <dbReference type="Pfam" id="PF00501"/>
    </source>
</evidence>
<dbReference type="EMBL" id="KN832879">
    <property type="protein sequence ID" value="KIM98931.1"/>
    <property type="molecule type" value="Genomic_DNA"/>
</dbReference>
<dbReference type="FunCoup" id="A0A0C3H988">
    <property type="interactions" value="305"/>
</dbReference>
<dbReference type="GO" id="GO:0042760">
    <property type="term" value="P:very long-chain fatty acid catabolic process"/>
    <property type="evidence" value="ECO:0007669"/>
    <property type="project" value="EnsemblFungi"/>
</dbReference>
<dbReference type="GO" id="GO:0005524">
    <property type="term" value="F:ATP binding"/>
    <property type="evidence" value="ECO:0007669"/>
    <property type="project" value="UniProtKB-KW"/>
</dbReference>
<organism evidence="5 6">
    <name type="scientific">Oidiodendron maius (strain Zn)</name>
    <dbReference type="NCBI Taxonomy" id="913774"/>
    <lineage>
        <taxon>Eukaryota</taxon>
        <taxon>Fungi</taxon>
        <taxon>Dikarya</taxon>
        <taxon>Ascomycota</taxon>
        <taxon>Pezizomycotina</taxon>
        <taxon>Leotiomycetes</taxon>
        <taxon>Leotiomycetes incertae sedis</taxon>
        <taxon>Myxotrichaceae</taxon>
        <taxon>Oidiodendron</taxon>
    </lineage>
</organism>